<dbReference type="PANTHER" id="PTHR11390:SF21">
    <property type="entry name" value="DNA TOPOISOMERASE 3-ALPHA"/>
    <property type="match status" value="1"/>
</dbReference>
<reference evidence="2" key="1">
    <citation type="submission" date="2020-02" db="EMBL/GenBank/DDBJ databases">
        <title>Novel Insights Into The Classification of Staphylococcal Beta-Lactamases In Relation To The Cefazolin Inoculum Effect.</title>
        <authorList>
            <person name="Carvajal L.P."/>
            <person name="Rincon S."/>
            <person name="Echeverri A."/>
            <person name="Porras J."/>
            <person name="Rios R."/>
            <person name="Ordonez K."/>
            <person name="Seas C."/>
            <person name="Gomez-Villegas S."/>
            <person name="Diaz L."/>
            <person name="Arias C.A."/>
            <person name="Reyes J."/>
        </authorList>
    </citation>
    <scope>NUCLEOTIDE SEQUENCE</scope>
    <source>
        <strain evidence="2">UG241</strain>
    </source>
</reference>
<feature type="domain" description="Toprim" evidence="1">
    <location>
        <begin position="4"/>
        <end position="59"/>
    </location>
</feature>
<dbReference type="GO" id="GO:0006265">
    <property type="term" value="P:DNA topological change"/>
    <property type="evidence" value="ECO:0007669"/>
    <property type="project" value="InterPro"/>
</dbReference>
<dbReference type="GO" id="GO:0006310">
    <property type="term" value="P:DNA recombination"/>
    <property type="evidence" value="ECO:0007669"/>
    <property type="project" value="TreeGrafter"/>
</dbReference>
<dbReference type="SUPFAM" id="SSF56712">
    <property type="entry name" value="Prokaryotic type I DNA topoisomerase"/>
    <property type="match status" value="1"/>
</dbReference>
<protein>
    <submittedName>
        <fullName evidence="2">DNA topoisomerase III</fullName>
    </submittedName>
</protein>
<dbReference type="Pfam" id="PF01751">
    <property type="entry name" value="Toprim"/>
    <property type="match status" value="1"/>
</dbReference>
<accession>A0A6G4N2M3</accession>
<organism evidence="2">
    <name type="scientific">Staphylococcus aureus</name>
    <dbReference type="NCBI Taxonomy" id="1280"/>
    <lineage>
        <taxon>Bacteria</taxon>
        <taxon>Bacillati</taxon>
        <taxon>Bacillota</taxon>
        <taxon>Bacilli</taxon>
        <taxon>Bacillales</taxon>
        <taxon>Staphylococcaceae</taxon>
        <taxon>Staphylococcus</taxon>
    </lineage>
</organism>
<sequence>MKSLILAEKPSVARDIADALQINQKRNGYFENNQYIVTWALGHLVTNATPEQYDKNLKEWRLEDLPIIPKYMKTVVIGKTSKHF</sequence>
<name>A0A6G4N2M3_STAAU</name>
<dbReference type="GO" id="GO:0006281">
    <property type="term" value="P:DNA repair"/>
    <property type="evidence" value="ECO:0007669"/>
    <property type="project" value="TreeGrafter"/>
</dbReference>
<evidence type="ECO:0000259" key="1">
    <source>
        <dbReference type="Pfam" id="PF01751"/>
    </source>
</evidence>
<dbReference type="GO" id="GO:0043597">
    <property type="term" value="C:cytoplasmic replication fork"/>
    <property type="evidence" value="ECO:0007669"/>
    <property type="project" value="TreeGrafter"/>
</dbReference>
<dbReference type="InterPro" id="IPR000380">
    <property type="entry name" value="Topo_IA"/>
</dbReference>
<dbReference type="InterPro" id="IPR006171">
    <property type="entry name" value="TOPRIM_dom"/>
</dbReference>
<dbReference type="EMBL" id="JAAJBW010000044">
    <property type="protein sequence ID" value="NGG24920.1"/>
    <property type="molecule type" value="Genomic_DNA"/>
</dbReference>
<comment type="caution">
    <text evidence="2">The sequence shown here is derived from an EMBL/GenBank/DDBJ whole genome shotgun (WGS) entry which is preliminary data.</text>
</comment>
<dbReference type="AlphaFoldDB" id="A0A6G4N2M3"/>
<dbReference type="GO" id="GO:0003917">
    <property type="term" value="F:DNA topoisomerase type I (single strand cut, ATP-independent) activity"/>
    <property type="evidence" value="ECO:0007669"/>
    <property type="project" value="InterPro"/>
</dbReference>
<dbReference type="Gene3D" id="3.40.50.140">
    <property type="match status" value="1"/>
</dbReference>
<feature type="non-terminal residue" evidence="2">
    <location>
        <position position="84"/>
    </location>
</feature>
<keyword evidence="2" id="KW-0413">Isomerase</keyword>
<dbReference type="PANTHER" id="PTHR11390">
    <property type="entry name" value="PROKARYOTIC DNA TOPOISOMERASE"/>
    <property type="match status" value="1"/>
</dbReference>
<dbReference type="InterPro" id="IPR023405">
    <property type="entry name" value="Topo_IA_core_domain"/>
</dbReference>
<gene>
    <name evidence="2" type="ORF">G0Y31_02925</name>
</gene>
<dbReference type="GO" id="GO:0003677">
    <property type="term" value="F:DNA binding"/>
    <property type="evidence" value="ECO:0007669"/>
    <property type="project" value="InterPro"/>
</dbReference>
<evidence type="ECO:0000313" key="2">
    <source>
        <dbReference type="EMBL" id="NGG24920.1"/>
    </source>
</evidence>
<proteinExistence type="predicted"/>